<organism evidence="2 3">
    <name type="scientific">Datura stramonium</name>
    <name type="common">Jimsonweed</name>
    <name type="synonym">Common thornapple</name>
    <dbReference type="NCBI Taxonomy" id="4076"/>
    <lineage>
        <taxon>Eukaryota</taxon>
        <taxon>Viridiplantae</taxon>
        <taxon>Streptophyta</taxon>
        <taxon>Embryophyta</taxon>
        <taxon>Tracheophyta</taxon>
        <taxon>Spermatophyta</taxon>
        <taxon>Magnoliopsida</taxon>
        <taxon>eudicotyledons</taxon>
        <taxon>Gunneridae</taxon>
        <taxon>Pentapetalae</taxon>
        <taxon>asterids</taxon>
        <taxon>lamiids</taxon>
        <taxon>Solanales</taxon>
        <taxon>Solanaceae</taxon>
        <taxon>Solanoideae</taxon>
        <taxon>Datureae</taxon>
        <taxon>Datura</taxon>
    </lineage>
</organism>
<evidence type="ECO:0000313" key="3">
    <source>
        <dbReference type="Proteomes" id="UP000823775"/>
    </source>
</evidence>
<evidence type="ECO:0000256" key="1">
    <source>
        <dbReference type="SAM" id="MobiDB-lite"/>
    </source>
</evidence>
<name>A0ABS8VJ60_DATST</name>
<reference evidence="2 3" key="1">
    <citation type="journal article" date="2021" name="BMC Genomics">
        <title>Datura genome reveals duplications of psychoactive alkaloid biosynthetic genes and high mutation rate following tissue culture.</title>
        <authorList>
            <person name="Rajewski A."/>
            <person name="Carter-House D."/>
            <person name="Stajich J."/>
            <person name="Litt A."/>
        </authorList>
    </citation>
    <scope>NUCLEOTIDE SEQUENCE [LARGE SCALE GENOMIC DNA]</scope>
    <source>
        <strain evidence="2">AR-01</strain>
    </source>
</reference>
<protein>
    <submittedName>
        <fullName evidence="2">Uncharacterized protein</fullName>
    </submittedName>
</protein>
<comment type="caution">
    <text evidence="2">The sequence shown here is derived from an EMBL/GenBank/DDBJ whole genome shotgun (WGS) entry which is preliminary data.</text>
</comment>
<sequence>MANRQAIETVDRSFRDILDAHPKDAQYRTKKLPDYNTLALIFGDTAVDGRNGYEINDAEDFQNEFSDNDITGERVTTLAYEDTQFVDYDHACFDHNINFTRTKVTQSSSQDKRAGMGRLVEKPTLTSRPKRIRNSIGNS</sequence>
<dbReference type="EMBL" id="JACEIK010004954">
    <property type="protein sequence ID" value="MCD9646907.1"/>
    <property type="molecule type" value="Genomic_DNA"/>
</dbReference>
<feature type="region of interest" description="Disordered" evidence="1">
    <location>
        <begin position="103"/>
        <end position="139"/>
    </location>
</feature>
<gene>
    <name evidence="2" type="ORF">HAX54_037158</name>
</gene>
<proteinExistence type="predicted"/>
<accession>A0ABS8VJ60</accession>
<evidence type="ECO:0000313" key="2">
    <source>
        <dbReference type="EMBL" id="MCD9646907.1"/>
    </source>
</evidence>
<keyword evidence="3" id="KW-1185">Reference proteome</keyword>
<dbReference type="Proteomes" id="UP000823775">
    <property type="component" value="Unassembled WGS sequence"/>
</dbReference>